<keyword evidence="6" id="KW-0597">Phosphoprotein</keyword>
<evidence type="ECO:0000256" key="6">
    <source>
        <dbReference type="ARBA" id="ARBA00022553"/>
    </source>
</evidence>
<dbReference type="PRINTS" id="PR00344">
    <property type="entry name" value="BCTRLSENSOR"/>
</dbReference>
<dbReference type="Pfam" id="PF00512">
    <property type="entry name" value="HisKA"/>
    <property type="match status" value="1"/>
</dbReference>
<dbReference type="PROSITE" id="PS50109">
    <property type="entry name" value="HIS_KIN"/>
    <property type="match status" value="1"/>
</dbReference>
<feature type="transmembrane region" description="Helical" evidence="14">
    <location>
        <begin position="256"/>
        <end position="276"/>
    </location>
</feature>
<feature type="transmembrane region" description="Helical" evidence="14">
    <location>
        <begin position="85"/>
        <end position="102"/>
    </location>
</feature>
<sequence length="583" mass="60893">MTLSNRAAVGFTGGDTTPVNNLVAMLWAAPRRWRYTAVLLILLAAYGLGLASLAAPNAQFGVAAWWPAAAAAVLAMLVARGRERVVVAVLVALVSVASNLGGGRSLPVALGFGLANALEAVVVTGILATRDEPARLHSVRDVLRFTVAVLCGAVTIGIIAAATLTLVNSASFGTVLLSAVPSHAFAVFVLVPLALVQSGRGRPDRRLELLIQVGFMLLTLGIAYGPGRSLPISFLILPLLTWAAFRFGIKIVAWELCGTALVASGLTSMGIGYFTSGQAGGGIGTAGSFVQIFLVTYASSVLLLAAELAQRDSLLEREREVANALRDLNRQKDDFVSSVSHELRTPITSILGFAEELEDTALDPDQARFTRVIVRNSHRLAQLVEDLLDLSKMSTQSDAGQSEPVDLAALVAECVEELAPQAQTAGVSLTVEFGAGPFNVHSSASDLRRVLTNLVSNAVKFTPPHGQVWVGCTAGADGMLLTVSDNGIGIPPADIEKVFDRFFRSASAESLAGTGLGLPLTKGLVERLGGTIDLQSDGRTGTHVTVALPRDPALLAVAPPTPPAPQPFPAGPGADSSSHMRRM</sequence>
<accession>A0A4R9BU00</accession>
<dbReference type="PANTHER" id="PTHR43547:SF2">
    <property type="entry name" value="HYBRID SIGNAL TRANSDUCTION HISTIDINE KINASE C"/>
    <property type="match status" value="1"/>
</dbReference>
<comment type="subcellular location">
    <subcellularLocation>
        <location evidence="3">Cell membrane</location>
        <topology evidence="3">Multi-pass membrane protein</topology>
    </subcellularLocation>
</comment>
<dbReference type="SUPFAM" id="SSF47384">
    <property type="entry name" value="Homodimeric domain of signal transducing histidine kinase"/>
    <property type="match status" value="1"/>
</dbReference>
<reference evidence="16 17" key="1">
    <citation type="submission" date="2019-03" db="EMBL/GenBank/DDBJ databases">
        <title>Genomics of glacier-inhabiting Cryobacterium strains.</title>
        <authorList>
            <person name="Liu Q."/>
            <person name="Xin Y.-H."/>
        </authorList>
    </citation>
    <scope>NUCLEOTIDE SEQUENCE [LARGE SCALE GENOMIC DNA]</scope>
    <source>
        <strain evidence="16 17">Sr59</strain>
    </source>
</reference>
<dbReference type="SMART" id="SM00388">
    <property type="entry name" value="HisKA"/>
    <property type="match status" value="1"/>
</dbReference>
<dbReference type="Pfam" id="PF02518">
    <property type="entry name" value="HATPase_c"/>
    <property type="match status" value="1"/>
</dbReference>
<evidence type="ECO:0000256" key="2">
    <source>
        <dbReference type="ARBA" id="ARBA00001968"/>
    </source>
</evidence>
<comment type="caution">
    <text evidence="16">The sequence shown here is derived from an EMBL/GenBank/DDBJ whole genome shotgun (WGS) entry which is preliminary data.</text>
</comment>
<dbReference type="PANTHER" id="PTHR43547">
    <property type="entry name" value="TWO-COMPONENT HISTIDINE KINASE"/>
    <property type="match status" value="1"/>
</dbReference>
<dbReference type="Proteomes" id="UP000298468">
    <property type="component" value="Unassembled WGS sequence"/>
</dbReference>
<feature type="transmembrane region" description="Helical" evidence="14">
    <location>
        <begin position="60"/>
        <end position="78"/>
    </location>
</feature>
<dbReference type="GO" id="GO:0005886">
    <property type="term" value="C:plasma membrane"/>
    <property type="evidence" value="ECO:0007669"/>
    <property type="project" value="UniProtKB-SubCell"/>
</dbReference>
<feature type="transmembrane region" description="Helical" evidence="14">
    <location>
        <begin position="108"/>
        <end position="130"/>
    </location>
</feature>
<dbReference type="InterPro" id="IPR005467">
    <property type="entry name" value="His_kinase_dom"/>
</dbReference>
<feature type="transmembrane region" description="Helical" evidence="14">
    <location>
        <begin position="142"/>
        <end position="166"/>
    </location>
</feature>
<protein>
    <recommendedName>
        <fullName evidence="4">histidine kinase</fullName>
        <ecNumber evidence="4">2.7.13.3</ecNumber>
    </recommendedName>
</protein>
<dbReference type="AlphaFoldDB" id="A0A4R9BU00"/>
<dbReference type="OrthoDB" id="9757990at2"/>
<organism evidence="16 17">
    <name type="scientific">Cryobacterium lactosi</name>
    <dbReference type="NCBI Taxonomy" id="1259202"/>
    <lineage>
        <taxon>Bacteria</taxon>
        <taxon>Bacillati</taxon>
        <taxon>Actinomycetota</taxon>
        <taxon>Actinomycetes</taxon>
        <taxon>Micrococcales</taxon>
        <taxon>Microbacteriaceae</taxon>
        <taxon>Cryobacterium</taxon>
    </lineage>
</organism>
<keyword evidence="17" id="KW-1185">Reference proteome</keyword>
<dbReference type="CDD" id="cd00082">
    <property type="entry name" value="HisKA"/>
    <property type="match status" value="1"/>
</dbReference>
<evidence type="ECO:0000256" key="5">
    <source>
        <dbReference type="ARBA" id="ARBA00022475"/>
    </source>
</evidence>
<dbReference type="Gene3D" id="1.10.287.130">
    <property type="match status" value="1"/>
</dbReference>
<dbReference type="InterPro" id="IPR003661">
    <property type="entry name" value="HisK_dim/P_dom"/>
</dbReference>
<dbReference type="InterPro" id="IPR003594">
    <property type="entry name" value="HATPase_dom"/>
</dbReference>
<dbReference type="Gene3D" id="3.30.565.10">
    <property type="entry name" value="Histidine kinase-like ATPase, C-terminal domain"/>
    <property type="match status" value="1"/>
</dbReference>
<dbReference type="EC" id="2.7.13.3" evidence="4"/>
<keyword evidence="9" id="KW-0418">Kinase</keyword>
<dbReference type="SUPFAM" id="SSF55874">
    <property type="entry name" value="ATPase domain of HSP90 chaperone/DNA topoisomerase II/histidine kinase"/>
    <property type="match status" value="1"/>
</dbReference>
<keyword evidence="8 14" id="KW-0812">Transmembrane</keyword>
<comment type="catalytic activity">
    <reaction evidence="1">
        <text>ATP + protein L-histidine = ADP + protein N-phospho-L-histidine.</text>
        <dbReference type="EC" id="2.7.13.3"/>
    </reaction>
</comment>
<feature type="transmembrane region" description="Helical" evidence="14">
    <location>
        <begin position="172"/>
        <end position="195"/>
    </location>
</feature>
<feature type="transmembrane region" description="Helical" evidence="14">
    <location>
        <begin position="230"/>
        <end position="249"/>
    </location>
</feature>
<keyword evidence="10 14" id="KW-1133">Transmembrane helix</keyword>
<proteinExistence type="predicted"/>
<dbReference type="FunFam" id="1.10.287.130:FF:000001">
    <property type="entry name" value="Two-component sensor histidine kinase"/>
    <property type="match status" value="1"/>
</dbReference>
<evidence type="ECO:0000256" key="10">
    <source>
        <dbReference type="ARBA" id="ARBA00022989"/>
    </source>
</evidence>
<dbReference type="GO" id="GO:0005509">
    <property type="term" value="F:calcium ion binding"/>
    <property type="evidence" value="ECO:0007669"/>
    <property type="project" value="UniProtKB-ARBA"/>
</dbReference>
<evidence type="ECO:0000313" key="17">
    <source>
        <dbReference type="Proteomes" id="UP000298468"/>
    </source>
</evidence>
<feature type="transmembrane region" description="Helical" evidence="14">
    <location>
        <begin position="288"/>
        <end position="309"/>
    </location>
</feature>
<dbReference type="SMART" id="SM00387">
    <property type="entry name" value="HATPase_c"/>
    <property type="match status" value="1"/>
</dbReference>
<evidence type="ECO:0000256" key="1">
    <source>
        <dbReference type="ARBA" id="ARBA00000085"/>
    </source>
</evidence>
<keyword evidence="5" id="KW-1003">Cell membrane</keyword>
<evidence type="ECO:0000256" key="8">
    <source>
        <dbReference type="ARBA" id="ARBA00022692"/>
    </source>
</evidence>
<name>A0A4R9BU00_9MICO</name>
<gene>
    <name evidence="16" type="ORF">E3T61_09510</name>
</gene>
<evidence type="ECO:0000256" key="14">
    <source>
        <dbReference type="SAM" id="Phobius"/>
    </source>
</evidence>
<feature type="region of interest" description="Disordered" evidence="13">
    <location>
        <begin position="557"/>
        <end position="583"/>
    </location>
</feature>
<dbReference type="Pfam" id="PF05231">
    <property type="entry name" value="MASE1"/>
    <property type="match status" value="1"/>
</dbReference>
<keyword evidence="12 14" id="KW-0472">Membrane</keyword>
<evidence type="ECO:0000256" key="9">
    <source>
        <dbReference type="ARBA" id="ARBA00022777"/>
    </source>
</evidence>
<evidence type="ECO:0000256" key="13">
    <source>
        <dbReference type="SAM" id="MobiDB-lite"/>
    </source>
</evidence>
<dbReference type="InterPro" id="IPR007895">
    <property type="entry name" value="MASE1"/>
</dbReference>
<dbReference type="CDD" id="cd00075">
    <property type="entry name" value="HATPase"/>
    <property type="match status" value="1"/>
</dbReference>
<comment type="cofactor">
    <cofactor evidence="2">
        <name>a divalent metal cation</name>
        <dbReference type="ChEBI" id="CHEBI:60240"/>
    </cofactor>
</comment>
<feature type="transmembrane region" description="Helical" evidence="14">
    <location>
        <begin position="207"/>
        <end position="224"/>
    </location>
</feature>
<dbReference type="RefSeq" id="WP_134640614.1">
    <property type="nucleotide sequence ID" value="NZ_SOHM01000018.1"/>
</dbReference>
<keyword evidence="11" id="KW-0902">Two-component regulatory system</keyword>
<dbReference type="GO" id="GO:0000155">
    <property type="term" value="F:phosphorelay sensor kinase activity"/>
    <property type="evidence" value="ECO:0007669"/>
    <property type="project" value="InterPro"/>
</dbReference>
<evidence type="ECO:0000256" key="4">
    <source>
        <dbReference type="ARBA" id="ARBA00012438"/>
    </source>
</evidence>
<keyword evidence="7" id="KW-0808">Transferase</keyword>
<feature type="transmembrane region" description="Helical" evidence="14">
    <location>
        <begin position="35"/>
        <end position="54"/>
    </location>
</feature>
<dbReference type="InterPro" id="IPR036097">
    <property type="entry name" value="HisK_dim/P_sf"/>
</dbReference>
<evidence type="ECO:0000256" key="11">
    <source>
        <dbReference type="ARBA" id="ARBA00023012"/>
    </source>
</evidence>
<feature type="domain" description="Histidine kinase" evidence="15">
    <location>
        <begin position="338"/>
        <end position="552"/>
    </location>
</feature>
<evidence type="ECO:0000256" key="7">
    <source>
        <dbReference type="ARBA" id="ARBA00022679"/>
    </source>
</evidence>
<evidence type="ECO:0000313" key="16">
    <source>
        <dbReference type="EMBL" id="TFD91095.1"/>
    </source>
</evidence>
<dbReference type="FunFam" id="3.30.565.10:FF:000006">
    <property type="entry name" value="Sensor histidine kinase WalK"/>
    <property type="match status" value="1"/>
</dbReference>
<evidence type="ECO:0000259" key="15">
    <source>
        <dbReference type="PROSITE" id="PS50109"/>
    </source>
</evidence>
<evidence type="ECO:0000256" key="3">
    <source>
        <dbReference type="ARBA" id="ARBA00004651"/>
    </source>
</evidence>
<feature type="compositionally biased region" description="Pro residues" evidence="13">
    <location>
        <begin position="559"/>
        <end position="570"/>
    </location>
</feature>
<evidence type="ECO:0000256" key="12">
    <source>
        <dbReference type="ARBA" id="ARBA00023136"/>
    </source>
</evidence>
<dbReference type="InterPro" id="IPR004358">
    <property type="entry name" value="Sig_transdc_His_kin-like_C"/>
</dbReference>
<dbReference type="InterPro" id="IPR036890">
    <property type="entry name" value="HATPase_C_sf"/>
</dbReference>
<dbReference type="EMBL" id="SOHM01000018">
    <property type="protein sequence ID" value="TFD91095.1"/>
    <property type="molecule type" value="Genomic_DNA"/>
</dbReference>